<evidence type="ECO:0000313" key="3">
    <source>
        <dbReference type="Proteomes" id="UP001281003"/>
    </source>
</evidence>
<reference evidence="2" key="1">
    <citation type="journal article" date="2023" name="Mol. Phylogenet. Evol.">
        <title>Genome-scale phylogeny and comparative genomics of the fungal order Sordariales.</title>
        <authorList>
            <person name="Hensen N."/>
            <person name="Bonometti L."/>
            <person name="Westerberg I."/>
            <person name="Brannstrom I.O."/>
            <person name="Guillou S."/>
            <person name="Cros-Aarteil S."/>
            <person name="Calhoun S."/>
            <person name="Haridas S."/>
            <person name="Kuo A."/>
            <person name="Mondo S."/>
            <person name="Pangilinan J."/>
            <person name="Riley R."/>
            <person name="LaButti K."/>
            <person name="Andreopoulos B."/>
            <person name="Lipzen A."/>
            <person name="Chen C."/>
            <person name="Yan M."/>
            <person name="Daum C."/>
            <person name="Ng V."/>
            <person name="Clum A."/>
            <person name="Steindorff A."/>
            <person name="Ohm R.A."/>
            <person name="Martin F."/>
            <person name="Silar P."/>
            <person name="Natvig D.O."/>
            <person name="Lalanne C."/>
            <person name="Gautier V."/>
            <person name="Ament-Velasquez S.L."/>
            <person name="Kruys A."/>
            <person name="Hutchinson M.I."/>
            <person name="Powell A.J."/>
            <person name="Barry K."/>
            <person name="Miller A.N."/>
            <person name="Grigoriev I.V."/>
            <person name="Debuchy R."/>
            <person name="Gladieux P."/>
            <person name="Hiltunen Thoren M."/>
            <person name="Johannesson H."/>
        </authorList>
    </citation>
    <scope>NUCLEOTIDE SEQUENCE</scope>
    <source>
        <strain evidence="2">FGSC 1904</strain>
    </source>
</reference>
<dbReference type="EMBL" id="JAUTDP010000003">
    <property type="protein sequence ID" value="KAK3400752.1"/>
    <property type="molecule type" value="Genomic_DNA"/>
</dbReference>
<feature type="region of interest" description="Disordered" evidence="1">
    <location>
        <begin position="819"/>
        <end position="861"/>
    </location>
</feature>
<feature type="region of interest" description="Disordered" evidence="1">
    <location>
        <begin position="1"/>
        <end position="50"/>
    </location>
</feature>
<dbReference type="Proteomes" id="UP001281003">
    <property type="component" value="Unassembled WGS sequence"/>
</dbReference>
<name>A0AAE0PJ32_SORBR</name>
<evidence type="ECO:0000256" key="1">
    <source>
        <dbReference type="SAM" id="MobiDB-lite"/>
    </source>
</evidence>
<gene>
    <name evidence="2" type="ORF">B0T20DRAFT_505109</name>
</gene>
<dbReference type="AlphaFoldDB" id="A0AAE0PJ32"/>
<feature type="compositionally biased region" description="Acidic residues" evidence="1">
    <location>
        <begin position="1"/>
        <end position="14"/>
    </location>
</feature>
<accession>A0AAE0PJ32</accession>
<evidence type="ECO:0000313" key="2">
    <source>
        <dbReference type="EMBL" id="KAK3400752.1"/>
    </source>
</evidence>
<feature type="region of interest" description="Disordered" evidence="1">
    <location>
        <begin position="553"/>
        <end position="573"/>
    </location>
</feature>
<comment type="caution">
    <text evidence="2">The sequence shown here is derived from an EMBL/GenBank/DDBJ whole genome shotgun (WGS) entry which is preliminary data.</text>
</comment>
<keyword evidence="3" id="KW-1185">Reference proteome</keyword>
<proteinExistence type="predicted"/>
<feature type="compositionally biased region" description="Low complexity" evidence="1">
    <location>
        <begin position="559"/>
        <end position="572"/>
    </location>
</feature>
<reference evidence="2" key="2">
    <citation type="submission" date="2023-07" db="EMBL/GenBank/DDBJ databases">
        <authorList>
            <consortium name="Lawrence Berkeley National Laboratory"/>
            <person name="Haridas S."/>
            <person name="Hensen N."/>
            <person name="Bonometti L."/>
            <person name="Westerberg I."/>
            <person name="Brannstrom I.O."/>
            <person name="Guillou S."/>
            <person name="Cros-Aarteil S."/>
            <person name="Calhoun S."/>
            <person name="Kuo A."/>
            <person name="Mondo S."/>
            <person name="Pangilinan J."/>
            <person name="Riley R."/>
            <person name="LaButti K."/>
            <person name="Andreopoulos B."/>
            <person name="Lipzen A."/>
            <person name="Chen C."/>
            <person name="Yanf M."/>
            <person name="Daum C."/>
            <person name="Ng V."/>
            <person name="Clum A."/>
            <person name="Steindorff A."/>
            <person name="Ohm R."/>
            <person name="Martin F."/>
            <person name="Silar P."/>
            <person name="Natvig D."/>
            <person name="Lalanne C."/>
            <person name="Gautier V."/>
            <person name="Ament-velasquez S.L."/>
            <person name="Kruys A."/>
            <person name="Hutchinson M.I."/>
            <person name="Powell A.J."/>
            <person name="Barry K."/>
            <person name="Miller A.N."/>
            <person name="Grigoriev I.V."/>
            <person name="Debuchy R."/>
            <person name="Gladieux P."/>
            <person name="Thoren M.H."/>
            <person name="Johannesson H."/>
        </authorList>
    </citation>
    <scope>NUCLEOTIDE SEQUENCE</scope>
    <source>
        <strain evidence="2">FGSC 1904</strain>
    </source>
</reference>
<feature type="compositionally biased region" description="Low complexity" evidence="1">
    <location>
        <begin position="845"/>
        <end position="856"/>
    </location>
</feature>
<feature type="compositionally biased region" description="Low complexity" evidence="1">
    <location>
        <begin position="819"/>
        <end position="837"/>
    </location>
</feature>
<organism evidence="2 3">
    <name type="scientific">Sordaria brevicollis</name>
    <dbReference type="NCBI Taxonomy" id="83679"/>
    <lineage>
        <taxon>Eukaryota</taxon>
        <taxon>Fungi</taxon>
        <taxon>Dikarya</taxon>
        <taxon>Ascomycota</taxon>
        <taxon>Pezizomycotina</taxon>
        <taxon>Sordariomycetes</taxon>
        <taxon>Sordariomycetidae</taxon>
        <taxon>Sordariales</taxon>
        <taxon>Sordariaceae</taxon>
        <taxon>Sordaria</taxon>
    </lineage>
</organism>
<protein>
    <submittedName>
        <fullName evidence="2">Uncharacterized protein</fullName>
    </submittedName>
</protein>
<sequence length="885" mass="100181">MADSDVPSDSDVASDSDSPSASSLSDGSETEETQIKDESDQDSVTSELSTESYAVSLKDDLTKALDKLKRLPRSAALERSNTKSLRRTLRKWLDEPNQSRQNGLYYTLDHVYDDEPSIKLSTLGGSDKVLGHVLESVCQELDFEVYIAQLEQEEIGYNEIDHSTFHDRYPASEEESEEKDYHFMDLNNPIETSYRVKTVQDMHGEPVANGLDLNLDKDILMRKGEYRDVFEDVFPEQQLKEETEGFHGNSEPPLTNWRRVHAFLLVPSTSVYQFFTGTALDLSNVTLSSLINYGVRASLRYTKVNIQRAEVLFKCTKNFCDDLWELRNERHGQRSNTIKINGDVVANILKVSLEFADQGFFETTCMKDGDVVPASFFTWAKNWLKDSEDSVFDNILETGLTSIIDRYPYFPSQLIALENFTYKHEEAGWSASLRTRVYAWVHDKRLECLKDTLENKELAGDDGNFIVHLAMKNQDPLRFLSTHVIPLLDPSRHSVAFFISLIYWLWKEGSTGSRIPVDDLKASCKTFAKQFLVSADFSKATCIGGLKLEHATTNKRQRTSSSSPSRTANPTSGQMRMTIDFADLLRFYETLAKISTAEDDEDNPVTLFITKLNDVVPRLPIDHMHYLWLPFLVHLIPDLSANAVTPLTTTAAYQSLYRSMLNRYIKNYVGKQPAQSTSLVRPRVNCRDFFCIDCPDLNAFLQSPTQRIDEWRVNKERRKHIHQMLDYHNIDCTHISHSQTTPYTLVITKTFKQQAQQLREWKGRKEFAEKKIRQFSRYPALKALLGNEYDKIVGLEDAYIESPRAAAARAAVERAAAASNNNSASTASASRHTVSATGHVRAGHRAAGAASGSSSRYNPPAVAGIRRRRSITFGDGQDIVDLTSD</sequence>
<feature type="compositionally biased region" description="Low complexity" evidence="1">
    <location>
        <begin position="15"/>
        <end position="26"/>
    </location>
</feature>